<dbReference type="InterPro" id="IPR050336">
    <property type="entry name" value="Chromosome_partition/occlusion"/>
</dbReference>
<dbReference type="PANTHER" id="PTHR33375">
    <property type="entry name" value="CHROMOSOME-PARTITIONING PROTEIN PARB-RELATED"/>
    <property type="match status" value="1"/>
</dbReference>
<feature type="domain" description="ParB-like N-terminal" evidence="2">
    <location>
        <begin position="18"/>
        <end position="113"/>
    </location>
</feature>
<gene>
    <name evidence="3" type="ORF">SAMN05421856_101620</name>
</gene>
<dbReference type="NCBIfam" id="TIGR00180">
    <property type="entry name" value="parB_part"/>
    <property type="match status" value="1"/>
</dbReference>
<dbReference type="EMBL" id="FOBV01000001">
    <property type="protein sequence ID" value="SEM18680.1"/>
    <property type="molecule type" value="Genomic_DNA"/>
</dbReference>
<sequence length="298" mass="35197">MNEKSLLDSFQPYPSKYANLPLEYVQADHTQPRKNFGITSADHSRLLKSISTYGIEDPLKVCEIETNRYLIIDGHRRFSCAKELKLEMVPCRIYPKMTPGELEARRYEMQNNRRNWRPIEKANAIHKINQEYKNISKKEIATLIGITQKNLFHYTELRDMRMEYLELMAAHDMKEYQMVVFMQLLPKLRKIRNFEIDDIVKIIFKKVSDGLIYRRTDFISLAKIFSTASLHEEELLLFLEDANISVEELVERTQLSGISVQIKNLIKELSIKKNLNINLTEKEKCLFEDLYKLMETHV</sequence>
<dbReference type="Gene3D" id="3.90.1530.10">
    <property type="entry name" value="Conserved hypothetical protein from pyrococcus furiosus pfu- 392566-001, ParB domain"/>
    <property type="match status" value="1"/>
</dbReference>
<evidence type="ECO:0000259" key="2">
    <source>
        <dbReference type="SMART" id="SM00470"/>
    </source>
</evidence>
<proteinExistence type="inferred from homology"/>
<evidence type="ECO:0000313" key="3">
    <source>
        <dbReference type="EMBL" id="SEM18680.1"/>
    </source>
</evidence>
<dbReference type="SMART" id="SM00470">
    <property type="entry name" value="ParB"/>
    <property type="match status" value="1"/>
</dbReference>
<dbReference type="OrthoDB" id="9802051at2"/>
<organism evidence="3 4">
    <name type="scientific">Chryseobacterium taichungense</name>
    <dbReference type="NCBI Taxonomy" id="295069"/>
    <lineage>
        <taxon>Bacteria</taxon>
        <taxon>Pseudomonadati</taxon>
        <taxon>Bacteroidota</taxon>
        <taxon>Flavobacteriia</taxon>
        <taxon>Flavobacteriales</taxon>
        <taxon>Weeksellaceae</taxon>
        <taxon>Chryseobacterium group</taxon>
        <taxon>Chryseobacterium</taxon>
    </lineage>
</organism>
<dbReference type="Pfam" id="PF02195">
    <property type="entry name" value="ParB_N"/>
    <property type="match status" value="1"/>
</dbReference>
<dbReference type="STRING" id="295069.SAMN05421856_101620"/>
<dbReference type="GO" id="GO:0003677">
    <property type="term" value="F:DNA binding"/>
    <property type="evidence" value="ECO:0007669"/>
    <property type="project" value="InterPro"/>
</dbReference>
<dbReference type="SUPFAM" id="SSF110849">
    <property type="entry name" value="ParB/Sulfiredoxin"/>
    <property type="match status" value="1"/>
</dbReference>
<comment type="similarity">
    <text evidence="1">Belongs to the ParB family.</text>
</comment>
<reference evidence="4" key="1">
    <citation type="submission" date="2016-10" db="EMBL/GenBank/DDBJ databases">
        <authorList>
            <person name="Varghese N."/>
            <person name="Submissions S."/>
        </authorList>
    </citation>
    <scope>NUCLEOTIDE SEQUENCE [LARGE SCALE GENOMIC DNA]</scope>
    <source>
        <strain evidence="4">DSM 17453</strain>
    </source>
</reference>
<name>A0A1H7WB12_9FLAO</name>
<dbReference type="Gene3D" id="1.10.10.2830">
    <property type="match status" value="1"/>
</dbReference>
<dbReference type="InterPro" id="IPR003115">
    <property type="entry name" value="ParB_N"/>
</dbReference>
<dbReference type="Proteomes" id="UP000199450">
    <property type="component" value="Unassembled WGS sequence"/>
</dbReference>
<dbReference type="InterPro" id="IPR004437">
    <property type="entry name" value="ParB/RepB/Spo0J"/>
</dbReference>
<accession>A0A1H7WB12</accession>
<evidence type="ECO:0000313" key="4">
    <source>
        <dbReference type="Proteomes" id="UP000199450"/>
    </source>
</evidence>
<dbReference type="InterPro" id="IPR036086">
    <property type="entry name" value="ParB/Sulfiredoxin_sf"/>
</dbReference>
<dbReference type="GO" id="GO:0005694">
    <property type="term" value="C:chromosome"/>
    <property type="evidence" value="ECO:0007669"/>
    <property type="project" value="TreeGrafter"/>
</dbReference>
<dbReference type="GO" id="GO:0007059">
    <property type="term" value="P:chromosome segregation"/>
    <property type="evidence" value="ECO:0007669"/>
    <property type="project" value="TreeGrafter"/>
</dbReference>
<dbReference type="PANTHER" id="PTHR33375:SF1">
    <property type="entry name" value="CHROMOSOME-PARTITIONING PROTEIN PARB-RELATED"/>
    <property type="match status" value="1"/>
</dbReference>
<keyword evidence="4" id="KW-1185">Reference proteome</keyword>
<dbReference type="RefSeq" id="WP_089998341.1">
    <property type="nucleotide sequence ID" value="NZ_FOBV01000001.1"/>
</dbReference>
<evidence type="ECO:0000256" key="1">
    <source>
        <dbReference type="ARBA" id="ARBA00006295"/>
    </source>
</evidence>
<protein>
    <submittedName>
        <fullName evidence="3">ParB/RepB/Spo0J family partition protein</fullName>
    </submittedName>
</protein>
<dbReference type="AlphaFoldDB" id="A0A1H7WB12"/>